<protein>
    <submittedName>
        <fullName evidence="2">Uncharacterized protein</fullName>
    </submittedName>
</protein>
<evidence type="ECO:0000256" key="1">
    <source>
        <dbReference type="SAM" id="Phobius"/>
    </source>
</evidence>
<proteinExistence type="predicted"/>
<accession>A0A9W8WBX9</accession>
<sequence length="477" mass="55752">MPEPLSIFGAIGTIAGLVGFAVATVPKLHQFDRDFKGTKLKKEWYRTQLDANYPGDYDDYDNPDDYDDNDDLENYYHFWGEQGYESVTDKLRLIMIELAAIGPLLYAKSDHEWEDEMEMEWRRRRVRLTCSEAKKLRAKDTGWWQRFAFALWRGQELEERVNRLQAQVKDLEMFSQDMFTSVQLRLPKGERLEPSALYRLLSRKRQMEQQSQALTELYRLSSSSGMKEPTAWSLVFKYFSQDISIDDDLELHIYFDVESRKRQHRPVREQGVVVFPCSDITAAGKWYIRQLLGQIPRTHVDRGEYLINCFTEEQLDGVSRATLARAAIGMVNWTMLLWETPWTDDICICGLRFVRVEETNGSRWVAPAFTRTSQRDCPHEHWMAPQARKALRLGVSLAEFAMKEAITVDIEDPEQPRFFIGGVSWSEKTLLKKVSNKSSGSYGDAVGHCLHYDRQLADDREFRWHHFDLIQENVIKK</sequence>
<dbReference type="OrthoDB" id="3779652at2759"/>
<keyword evidence="1" id="KW-1133">Transmembrane helix</keyword>
<keyword evidence="3" id="KW-1185">Reference proteome</keyword>
<comment type="caution">
    <text evidence="2">The sequence shown here is derived from an EMBL/GenBank/DDBJ whole genome shotgun (WGS) entry which is preliminary data.</text>
</comment>
<evidence type="ECO:0000313" key="2">
    <source>
        <dbReference type="EMBL" id="KAJ4319207.1"/>
    </source>
</evidence>
<gene>
    <name evidence="2" type="ORF">N0V84_006489</name>
</gene>
<dbReference type="EMBL" id="JAPEUR010000128">
    <property type="protein sequence ID" value="KAJ4319207.1"/>
    <property type="molecule type" value="Genomic_DNA"/>
</dbReference>
<organism evidence="2 3">
    <name type="scientific">Fusarium piperis</name>
    <dbReference type="NCBI Taxonomy" id="1435070"/>
    <lineage>
        <taxon>Eukaryota</taxon>
        <taxon>Fungi</taxon>
        <taxon>Dikarya</taxon>
        <taxon>Ascomycota</taxon>
        <taxon>Pezizomycotina</taxon>
        <taxon>Sordariomycetes</taxon>
        <taxon>Hypocreomycetidae</taxon>
        <taxon>Hypocreales</taxon>
        <taxon>Nectriaceae</taxon>
        <taxon>Fusarium</taxon>
        <taxon>Fusarium solani species complex</taxon>
    </lineage>
</organism>
<dbReference type="AlphaFoldDB" id="A0A9W8WBX9"/>
<reference evidence="2" key="1">
    <citation type="submission" date="2022-10" db="EMBL/GenBank/DDBJ databases">
        <title>Tapping the CABI collections for fungal endophytes: first genome assemblies for Collariella, Neodidymelliopsis, Ascochyta clinopodiicola, Didymella pomorum, Didymosphaeria variabile, Neocosmospora piperis and Neocucurbitaria cava.</title>
        <authorList>
            <person name="Hill R."/>
        </authorList>
    </citation>
    <scope>NUCLEOTIDE SEQUENCE</scope>
    <source>
        <strain evidence="2">IMI 366586</strain>
    </source>
</reference>
<keyword evidence="1" id="KW-0472">Membrane</keyword>
<name>A0A9W8WBX9_9HYPO</name>
<keyword evidence="1" id="KW-0812">Transmembrane</keyword>
<feature type="transmembrane region" description="Helical" evidence="1">
    <location>
        <begin position="6"/>
        <end position="26"/>
    </location>
</feature>
<evidence type="ECO:0000313" key="3">
    <source>
        <dbReference type="Proteomes" id="UP001140502"/>
    </source>
</evidence>
<dbReference type="Proteomes" id="UP001140502">
    <property type="component" value="Unassembled WGS sequence"/>
</dbReference>